<dbReference type="EMBL" id="CP021748">
    <property type="protein sequence ID" value="ARX89125.1"/>
    <property type="molecule type" value="Genomic_DNA"/>
</dbReference>
<dbReference type="GO" id="GO:0044550">
    <property type="term" value="P:secondary metabolite biosynthetic process"/>
    <property type="evidence" value="ECO:0007669"/>
    <property type="project" value="TreeGrafter"/>
</dbReference>
<dbReference type="InterPro" id="IPR045851">
    <property type="entry name" value="AMP-bd_C_sf"/>
</dbReference>
<dbReference type="InterPro" id="IPR042099">
    <property type="entry name" value="ANL_N_sf"/>
</dbReference>
<dbReference type="Gene3D" id="1.10.1200.10">
    <property type="entry name" value="ACP-like"/>
    <property type="match status" value="1"/>
</dbReference>
<dbReference type="SUPFAM" id="SSF56801">
    <property type="entry name" value="Acetyl-CoA synthetase-like"/>
    <property type="match status" value="1"/>
</dbReference>
<sequence>MADPFGAPGGRMYRTGDLVRRRADGTLEFLGRTDDQVKIRGFRIELGEIQSVLAAHPDVAQAAVIARDGVTGKRLLAYAVPRAGTGADPLVGVDSVTGVDPVAGADSATRVDPAALRDHLAAVLPEHMVPTTVTLLDALPRTANDKLDHRALPEPETPAAGTADAPVGAADPHTEVIRVLFADLLGIGDPVAPDAGFLDLGGHSLLAARLAARIRETFHADVSLADVFRTPTPAGLAALVRAQEAESAAGVPDPDQDTVIALPRTGDLPLSPAQQRLWFLHRLEGPSATYNIRSPSASKGPSTGTPSRWPCTT</sequence>
<dbReference type="SMART" id="SM00823">
    <property type="entry name" value="PKS_PP"/>
    <property type="match status" value="1"/>
</dbReference>
<dbReference type="FunFam" id="3.30.300.30:FF:000010">
    <property type="entry name" value="Enterobactin synthetase component F"/>
    <property type="match status" value="1"/>
</dbReference>
<proteinExistence type="predicted"/>
<keyword evidence="2" id="KW-0596">Phosphopantetheine</keyword>
<keyword evidence="3" id="KW-0597">Phosphoprotein</keyword>
<evidence type="ECO:0000256" key="1">
    <source>
        <dbReference type="ARBA" id="ARBA00001957"/>
    </source>
</evidence>
<dbReference type="Gene3D" id="3.30.300.30">
    <property type="match status" value="1"/>
</dbReference>
<feature type="region of interest" description="Disordered" evidence="4">
    <location>
        <begin position="290"/>
        <end position="313"/>
    </location>
</feature>
<evidence type="ECO:0000256" key="2">
    <source>
        <dbReference type="ARBA" id="ARBA00022450"/>
    </source>
</evidence>
<dbReference type="Gene3D" id="3.40.50.12780">
    <property type="entry name" value="N-terminal domain of ligase-like"/>
    <property type="match status" value="1"/>
</dbReference>
<dbReference type="SUPFAM" id="SSF47336">
    <property type="entry name" value="ACP-like"/>
    <property type="match status" value="1"/>
</dbReference>
<organism evidence="6 7">
    <name type="scientific">Streptomyces alboflavus</name>
    <dbReference type="NCBI Taxonomy" id="67267"/>
    <lineage>
        <taxon>Bacteria</taxon>
        <taxon>Bacillati</taxon>
        <taxon>Actinomycetota</taxon>
        <taxon>Actinomycetes</taxon>
        <taxon>Kitasatosporales</taxon>
        <taxon>Streptomycetaceae</taxon>
        <taxon>Streptomyces</taxon>
    </lineage>
</organism>
<dbReference type="InterPro" id="IPR006162">
    <property type="entry name" value="Ppantetheine_attach_site"/>
</dbReference>
<dbReference type="PROSITE" id="PS50075">
    <property type="entry name" value="CARRIER"/>
    <property type="match status" value="1"/>
</dbReference>
<dbReference type="PANTHER" id="PTHR45527">
    <property type="entry name" value="NONRIBOSOMAL PEPTIDE SYNTHETASE"/>
    <property type="match status" value="1"/>
</dbReference>
<dbReference type="InterPro" id="IPR009081">
    <property type="entry name" value="PP-bd_ACP"/>
</dbReference>
<evidence type="ECO:0000313" key="7">
    <source>
        <dbReference type="Proteomes" id="UP000195880"/>
    </source>
</evidence>
<feature type="region of interest" description="Disordered" evidence="4">
    <location>
        <begin position="149"/>
        <end position="168"/>
    </location>
</feature>
<evidence type="ECO:0000256" key="4">
    <source>
        <dbReference type="SAM" id="MobiDB-lite"/>
    </source>
</evidence>
<name>A0A1Z1WRR9_9ACTN</name>
<dbReference type="InterPro" id="IPR025110">
    <property type="entry name" value="AMP-bd_C"/>
</dbReference>
<dbReference type="GO" id="GO:0043041">
    <property type="term" value="P:amino acid activation for nonribosomal peptide biosynthetic process"/>
    <property type="evidence" value="ECO:0007669"/>
    <property type="project" value="TreeGrafter"/>
</dbReference>
<evidence type="ECO:0000256" key="3">
    <source>
        <dbReference type="ARBA" id="ARBA00022553"/>
    </source>
</evidence>
<dbReference type="KEGG" id="salf:SMD44_08612"/>
<dbReference type="GO" id="GO:0017000">
    <property type="term" value="P:antibiotic biosynthetic process"/>
    <property type="evidence" value="ECO:0007669"/>
    <property type="project" value="UniProtKB-ARBA"/>
</dbReference>
<dbReference type="Gene3D" id="3.30.559.10">
    <property type="entry name" value="Chloramphenicol acetyltransferase-like domain"/>
    <property type="match status" value="1"/>
</dbReference>
<dbReference type="GO" id="GO:0031177">
    <property type="term" value="F:phosphopantetheine binding"/>
    <property type="evidence" value="ECO:0007669"/>
    <property type="project" value="InterPro"/>
</dbReference>
<feature type="domain" description="Carrier" evidence="5">
    <location>
        <begin position="168"/>
        <end position="244"/>
    </location>
</feature>
<comment type="cofactor">
    <cofactor evidence="1">
        <name>pantetheine 4'-phosphate</name>
        <dbReference type="ChEBI" id="CHEBI:47942"/>
    </cofactor>
</comment>
<evidence type="ECO:0000259" key="5">
    <source>
        <dbReference type="PROSITE" id="PS50075"/>
    </source>
</evidence>
<dbReference type="Pfam" id="PF00550">
    <property type="entry name" value="PP-binding"/>
    <property type="match status" value="1"/>
</dbReference>
<dbReference type="PROSITE" id="PS00012">
    <property type="entry name" value="PHOSPHOPANTETHEINE"/>
    <property type="match status" value="1"/>
</dbReference>
<dbReference type="InterPro" id="IPR020806">
    <property type="entry name" value="PKS_PP-bd"/>
</dbReference>
<reference evidence="6 7" key="1">
    <citation type="submission" date="2017-05" db="EMBL/GenBank/DDBJ databases">
        <title>Streptomyces alboflavus Genome sequencing and assembly.</title>
        <authorList>
            <person name="Wang Y."/>
            <person name="Du B."/>
            <person name="Ding Y."/>
            <person name="Liu H."/>
            <person name="Hou Q."/>
            <person name="Liu K."/>
            <person name="Wang C."/>
            <person name="Yao L."/>
        </authorList>
    </citation>
    <scope>NUCLEOTIDE SEQUENCE [LARGE SCALE GENOMIC DNA]</scope>
    <source>
        <strain evidence="6 7">MDJK44</strain>
    </source>
</reference>
<keyword evidence="7" id="KW-1185">Reference proteome</keyword>
<accession>A0A1Z1WRR9</accession>
<dbReference type="PANTHER" id="PTHR45527:SF1">
    <property type="entry name" value="FATTY ACID SYNTHASE"/>
    <property type="match status" value="1"/>
</dbReference>
<dbReference type="Proteomes" id="UP000195880">
    <property type="component" value="Chromosome"/>
</dbReference>
<gene>
    <name evidence="6" type="primary">dhbF</name>
    <name evidence="6" type="ORF">SMD44_08612</name>
</gene>
<evidence type="ECO:0000313" key="6">
    <source>
        <dbReference type="EMBL" id="ARX89125.1"/>
    </source>
</evidence>
<protein>
    <submittedName>
        <fullName evidence="6">Peptide synthetase</fullName>
    </submittedName>
</protein>
<dbReference type="AlphaFoldDB" id="A0A1Z1WRR9"/>
<dbReference type="InterPro" id="IPR023213">
    <property type="entry name" value="CAT-like_dom_sf"/>
</dbReference>
<dbReference type="Pfam" id="PF13193">
    <property type="entry name" value="AMP-binding_C"/>
    <property type="match status" value="1"/>
</dbReference>
<dbReference type="InterPro" id="IPR036736">
    <property type="entry name" value="ACP-like_sf"/>
</dbReference>
<dbReference type="GO" id="GO:0005829">
    <property type="term" value="C:cytosol"/>
    <property type="evidence" value="ECO:0007669"/>
    <property type="project" value="TreeGrafter"/>
</dbReference>
<feature type="compositionally biased region" description="Low complexity" evidence="4">
    <location>
        <begin position="157"/>
        <end position="168"/>
    </location>
</feature>